<accession>A0ABR4QDU9</accession>
<protein>
    <submittedName>
        <fullName evidence="1">Uncharacterized protein</fullName>
    </submittedName>
</protein>
<name>A0ABR4QDU9_9CEST</name>
<comment type="caution">
    <text evidence="1">The sequence shown here is derived from an EMBL/GenBank/DDBJ whole genome shotgun (WGS) entry which is preliminary data.</text>
</comment>
<dbReference type="EMBL" id="JAKROA010000004">
    <property type="protein sequence ID" value="KAL5107732.1"/>
    <property type="molecule type" value="Genomic_DNA"/>
</dbReference>
<evidence type="ECO:0000313" key="2">
    <source>
        <dbReference type="Proteomes" id="UP001651158"/>
    </source>
</evidence>
<evidence type="ECO:0000313" key="1">
    <source>
        <dbReference type="EMBL" id="KAL5107732.1"/>
    </source>
</evidence>
<proteinExistence type="predicted"/>
<keyword evidence="2" id="KW-1185">Reference proteome</keyword>
<sequence length="83" mass="9823">MQRFLAIMQQRLLAGVIVRCESTEQRLKYPRSQSKDITFKAVITTGYESTRQEYTHCRRVEWLKRYSHFLEAMPPGSLNCPQN</sequence>
<organism evidence="1 2">
    <name type="scientific">Taenia crassiceps</name>
    <dbReference type="NCBI Taxonomy" id="6207"/>
    <lineage>
        <taxon>Eukaryota</taxon>
        <taxon>Metazoa</taxon>
        <taxon>Spiralia</taxon>
        <taxon>Lophotrochozoa</taxon>
        <taxon>Platyhelminthes</taxon>
        <taxon>Cestoda</taxon>
        <taxon>Eucestoda</taxon>
        <taxon>Cyclophyllidea</taxon>
        <taxon>Taeniidae</taxon>
        <taxon>Taenia</taxon>
    </lineage>
</organism>
<gene>
    <name evidence="1" type="ORF">TcWFU_005112</name>
</gene>
<dbReference type="Proteomes" id="UP001651158">
    <property type="component" value="Unassembled WGS sequence"/>
</dbReference>
<reference evidence="1 2" key="1">
    <citation type="journal article" date="2022" name="Front. Cell. Infect. Microbiol.">
        <title>The Genomes of Two Strains of Taenia crassiceps the Animal Model for the Study of Human Cysticercosis.</title>
        <authorList>
            <person name="Bobes R.J."/>
            <person name="Estrada K."/>
            <person name="Rios-Valencia D.G."/>
            <person name="Calderon-Gallegos A."/>
            <person name="de la Torre P."/>
            <person name="Carrero J.C."/>
            <person name="Sanchez-Flores A."/>
            <person name="Laclette J.P."/>
        </authorList>
    </citation>
    <scope>NUCLEOTIDE SEQUENCE [LARGE SCALE GENOMIC DNA]</scope>
    <source>
        <strain evidence="1">WFUcys</strain>
    </source>
</reference>